<feature type="compositionally biased region" description="Basic and acidic residues" evidence="1">
    <location>
        <begin position="57"/>
        <end position="69"/>
    </location>
</feature>
<feature type="compositionally biased region" description="Basic and acidic residues" evidence="1">
    <location>
        <begin position="25"/>
        <end position="46"/>
    </location>
</feature>
<evidence type="ECO:0000256" key="1">
    <source>
        <dbReference type="SAM" id="MobiDB-lite"/>
    </source>
</evidence>
<evidence type="ECO:0000313" key="2">
    <source>
        <dbReference type="EMBL" id="KAK3849951.1"/>
    </source>
</evidence>
<dbReference type="EMBL" id="JAWQEG010008619">
    <property type="protein sequence ID" value="KAK3849951.1"/>
    <property type="molecule type" value="Genomic_DNA"/>
</dbReference>
<gene>
    <name evidence="2" type="ORF">Pcinc_043316</name>
</gene>
<sequence>MRIGAETGTGEGRRENPCECGGGEEGEKRKEKEYGMKKRNKMEKYAGRRSRMRRERRVSVRSECPEEYSRGGVRAAPSPPQTAKVNRYKKAMEAMKRGRQSFVSSIDYGANRIAWEILKKMGD</sequence>
<organism evidence="2 3">
    <name type="scientific">Petrolisthes cinctipes</name>
    <name type="common">Flat porcelain crab</name>
    <dbReference type="NCBI Taxonomy" id="88211"/>
    <lineage>
        <taxon>Eukaryota</taxon>
        <taxon>Metazoa</taxon>
        <taxon>Ecdysozoa</taxon>
        <taxon>Arthropoda</taxon>
        <taxon>Crustacea</taxon>
        <taxon>Multicrustacea</taxon>
        <taxon>Malacostraca</taxon>
        <taxon>Eumalacostraca</taxon>
        <taxon>Eucarida</taxon>
        <taxon>Decapoda</taxon>
        <taxon>Pleocyemata</taxon>
        <taxon>Anomura</taxon>
        <taxon>Galatheoidea</taxon>
        <taxon>Porcellanidae</taxon>
        <taxon>Petrolisthes</taxon>
    </lineage>
</organism>
<keyword evidence="3" id="KW-1185">Reference proteome</keyword>
<dbReference type="AlphaFoldDB" id="A0AAE1BFU9"/>
<protein>
    <submittedName>
        <fullName evidence="2">Uncharacterized protein</fullName>
    </submittedName>
</protein>
<feature type="compositionally biased region" description="Basic residues" evidence="1">
    <location>
        <begin position="47"/>
        <end position="56"/>
    </location>
</feature>
<name>A0AAE1BFU9_PETCI</name>
<accession>A0AAE1BFU9</accession>
<reference evidence="2" key="1">
    <citation type="submission" date="2023-10" db="EMBL/GenBank/DDBJ databases">
        <title>Genome assemblies of two species of porcelain crab, Petrolisthes cinctipes and Petrolisthes manimaculis (Anomura: Porcellanidae).</title>
        <authorList>
            <person name="Angst P."/>
        </authorList>
    </citation>
    <scope>NUCLEOTIDE SEQUENCE</scope>
    <source>
        <strain evidence="2">PB745_01</strain>
        <tissue evidence="2">Gill</tissue>
    </source>
</reference>
<proteinExistence type="predicted"/>
<dbReference type="Proteomes" id="UP001286313">
    <property type="component" value="Unassembled WGS sequence"/>
</dbReference>
<evidence type="ECO:0000313" key="3">
    <source>
        <dbReference type="Proteomes" id="UP001286313"/>
    </source>
</evidence>
<feature type="region of interest" description="Disordered" evidence="1">
    <location>
        <begin position="1"/>
        <end position="84"/>
    </location>
</feature>
<comment type="caution">
    <text evidence="2">The sequence shown here is derived from an EMBL/GenBank/DDBJ whole genome shotgun (WGS) entry which is preliminary data.</text>
</comment>